<evidence type="ECO:0000256" key="1">
    <source>
        <dbReference type="SAM" id="SignalP"/>
    </source>
</evidence>
<comment type="caution">
    <text evidence="2">The sequence shown here is derived from an EMBL/GenBank/DDBJ whole genome shotgun (WGS) entry which is preliminary data.</text>
</comment>
<name>A0AAD3HBU0_9STRA</name>
<evidence type="ECO:0000313" key="3">
    <source>
        <dbReference type="Proteomes" id="UP001054902"/>
    </source>
</evidence>
<evidence type="ECO:0000313" key="2">
    <source>
        <dbReference type="EMBL" id="GFH57424.1"/>
    </source>
</evidence>
<feature type="chain" id="PRO_5042179797" description="ShKT domain-containing protein" evidence="1">
    <location>
        <begin position="23"/>
        <end position="380"/>
    </location>
</feature>
<dbReference type="Proteomes" id="UP001054902">
    <property type="component" value="Unassembled WGS sequence"/>
</dbReference>
<keyword evidence="3" id="KW-1185">Reference proteome</keyword>
<evidence type="ECO:0008006" key="4">
    <source>
        <dbReference type="Google" id="ProtNLM"/>
    </source>
</evidence>
<keyword evidence="1" id="KW-0732">Signal</keyword>
<feature type="signal peptide" evidence="1">
    <location>
        <begin position="1"/>
        <end position="22"/>
    </location>
</feature>
<accession>A0AAD3HBU0</accession>
<dbReference type="EMBL" id="BLLK01000058">
    <property type="protein sequence ID" value="GFH57424.1"/>
    <property type="molecule type" value="Genomic_DNA"/>
</dbReference>
<protein>
    <recommendedName>
        <fullName evidence="4">ShKT domain-containing protein</fullName>
    </recommendedName>
</protein>
<organism evidence="2 3">
    <name type="scientific">Chaetoceros tenuissimus</name>
    <dbReference type="NCBI Taxonomy" id="426638"/>
    <lineage>
        <taxon>Eukaryota</taxon>
        <taxon>Sar</taxon>
        <taxon>Stramenopiles</taxon>
        <taxon>Ochrophyta</taxon>
        <taxon>Bacillariophyta</taxon>
        <taxon>Coscinodiscophyceae</taxon>
        <taxon>Chaetocerotophycidae</taxon>
        <taxon>Chaetocerotales</taxon>
        <taxon>Chaetocerotaceae</taxon>
        <taxon>Chaetoceros</taxon>
    </lineage>
</organism>
<proteinExistence type="predicted"/>
<dbReference type="AlphaFoldDB" id="A0AAD3HBU0"/>
<gene>
    <name evidence="2" type="ORF">CTEN210_13900</name>
</gene>
<reference evidence="2 3" key="1">
    <citation type="journal article" date="2021" name="Sci. Rep.">
        <title>The genome of the diatom Chaetoceros tenuissimus carries an ancient integrated fragment of an extant virus.</title>
        <authorList>
            <person name="Hongo Y."/>
            <person name="Kimura K."/>
            <person name="Takaki Y."/>
            <person name="Yoshida Y."/>
            <person name="Baba S."/>
            <person name="Kobayashi G."/>
            <person name="Nagasaki K."/>
            <person name="Hano T."/>
            <person name="Tomaru Y."/>
        </authorList>
    </citation>
    <scope>NUCLEOTIDE SEQUENCE [LARGE SCALE GENOMIC DNA]</scope>
    <source>
        <strain evidence="2 3">NIES-3715</strain>
    </source>
</reference>
<sequence>MKARFNPISLGMMFLNTLVVNAVSKINNEDVAVCPCFSETEVMLKIDKPGFDIHRTSSCASTPYTSLNIIDIKSTRQGVRPGFTDIDDLPYAHYSAIYDTTTDNYECRESDAAWMIPSSKAKACHNLLLEACDKVNSRICPCYSFGDLMKLEKSIENTDINVDSSKTCLDPTESIYGIYKFESNVPTFSLDLENNRCMDGDKSSIITEEQSAHCKDLMDDFCREVNVPSDTDKLSTSICTNDVNRSETCAWVASNPSLRCNQIDGATGKRMFEQCRLTCSKCACKDDELFRFNNKDFKDCKWARAKGNICSKKAIRVACRDTCANPSTCCMDNNNFKLFPSSTSAKKKFGCKWAKKRKTNFRCKITSIAMNCPETCGLCT</sequence>